<organism evidence="2 3">
    <name type="scientific">Fluviicoccus keumensis</name>
    <dbReference type="NCBI Taxonomy" id="1435465"/>
    <lineage>
        <taxon>Bacteria</taxon>
        <taxon>Pseudomonadati</taxon>
        <taxon>Pseudomonadota</taxon>
        <taxon>Gammaproteobacteria</taxon>
        <taxon>Moraxellales</taxon>
        <taxon>Moraxellaceae</taxon>
        <taxon>Fluviicoccus</taxon>
    </lineage>
</organism>
<dbReference type="InterPro" id="IPR001096">
    <property type="entry name" value="Peptidase_C13"/>
</dbReference>
<feature type="transmembrane region" description="Helical" evidence="1">
    <location>
        <begin position="163"/>
        <end position="183"/>
    </location>
</feature>
<reference evidence="2 3" key="1">
    <citation type="submission" date="2019-02" db="EMBL/GenBank/DDBJ databases">
        <title>Genomic Encyclopedia of Type Strains, Phase IV (KMG-IV): sequencing the most valuable type-strain genomes for metagenomic binning, comparative biology and taxonomic classification.</title>
        <authorList>
            <person name="Goeker M."/>
        </authorList>
    </citation>
    <scope>NUCLEOTIDE SEQUENCE [LARGE SCALE GENOMIC DNA]</scope>
    <source>
        <strain evidence="2 3">DSM 105135</strain>
    </source>
</reference>
<dbReference type="Pfam" id="PF01650">
    <property type="entry name" value="Peptidase_C13"/>
    <property type="match status" value="1"/>
</dbReference>
<dbReference type="Gene3D" id="3.40.50.1460">
    <property type="match status" value="1"/>
</dbReference>
<feature type="transmembrane region" description="Helical" evidence="1">
    <location>
        <begin position="39"/>
        <end position="58"/>
    </location>
</feature>
<accession>A0A4Q7ZEB3</accession>
<dbReference type="EMBL" id="SHKX01000001">
    <property type="protein sequence ID" value="RZU48279.1"/>
    <property type="molecule type" value="Genomic_DNA"/>
</dbReference>
<dbReference type="InterPro" id="IPR029030">
    <property type="entry name" value="Caspase-like_dom_sf"/>
</dbReference>
<dbReference type="OrthoDB" id="345222at2"/>
<feature type="transmembrane region" description="Helical" evidence="1">
    <location>
        <begin position="70"/>
        <end position="90"/>
    </location>
</feature>
<dbReference type="SUPFAM" id="SSF52129">
    <property type="entry name" value="Caspase-like"/>
    <property type="match status" value="1"/>
</dbReference>
<comment type="caution">
    <text evidence="2">The sequence shown here is derived from an EMBL/GenBank/DDBJ whole genome shotgun (WGS) entry which is preliminary data.</text>
</comment>
<feature type="transmembrane region" description="Helical" evidence="1">
    <location>
        <begin position="97"/>
        <end position="119"/>
    </location>
</feature>
<evidence type="ECO:0000256" key="1">
    <source>
        <dbReference type="SAM" id="Phobius"/>
    </source>
</evidence>
<feature type="transmembrane region" description="Helical" evidence="1">
    <location>
        <begin position="139"/>
        <end position="156"/>
    </location>
</feature>
<proteinExistence type="predicted"/>
<protein>
    <submittedName>
        <fullName evidence="2">Peptidase C13-like protein</fullName>
    </submittedName>
</protein>
<keyword evidence="1" id="KW-0812">Transmembrane</keyword>
<name>A0A4Q7ZEB3_9GAMM</name>
<dbReference type="RefSeq" id="WP_130410374.1">
    <property type="nucleotide sequence ID" value="NZ_SHKX01000001.1"/>
</dbReference>
<dbReference type="GO" id="GO:0008233">
    <property type="term" value="F:peptidase activity"/>
    <property type="evidence" value="ECO:0007669"/>
    <property type="project" value="InterPro"/>
</dbReference>
<keyword evidence="1" id="KW-0472">Membrane</keyword>
<sequence>MSHRPLGLFLRSFADNILAALCMLVGLRRAFSHLHPAPIQFLCFLAGSLLTSLTFDMVSEGFPGAPDPVGFAVFLLPPFFWLIFGVFLAQRYGVWRLVLGPAILWLAADIIVGLIQSGIQWAGQEEWLPVWLGDWVPDIYLGLFAWPTVSLIVVFGRQLAWTWWLRIIVMAAALTFLYGWSYLFSDQRLWYAETEVGDAPPPRITEEAAFYMQPLLLNRALARVEPGTPGKVDWYFLGIGGAAYQNVFRRETESVQSLFDTRFDTQGHSLVLINDDDTALTQPIATRTSIARALETLGKRMNPDEDVLFLFMTSHGSRDGLFELSHQPLQLQGITPVWLRTALDKAGIRWRVIVLSSCYSGAFIPALKTPGSLVITAAAADKTSFGCSDDADFTYFGRAFFDESLRQDHSLLEAFASAKKSISQREKEEGFQPSEPQISLGGEMAKVLPVLEKSLFPVVDTTAGEADAP</sequence>
<evidence type="ECO:0000313" key="2">
    <source>
        <dbReference type="EMBL" id="RZU48279.1"/>
    </source>
</evidence>
<keyword evidence="3" id="KW-1185">Reference proteome</keyword>
<gene>
    <name evidence="2" type="ORF">EV700_0070</name>
</gene>
<dbReference type="GO" id="GO:0006508">
    <property type="term" value="P:proteolysis"/>
    <property type="evidence" value="ECO:0007669"/>
    <property type="project" value="InterPro"/>
</dbReference>
<dbReference type="AlphaFoldDB" id="A0A4Q7ZEB3"/>
<dbReference type="Proteomes" id="UP000292423">
    <property type="component" value="Unassembled WGS sequence"/>
</dbReference>
<evidence type="ECO:0000313" key="3">
    <source>
        <dbReference type="Proteomes" id="UP000292423"/>
    </source>
</evidence>
<keyword evidence="1" id="KW-1133">Transmembrane helix</keyword>